<evidence type="ECO:0000313" key="6">
    <source>
        <dbReference type="EMBL" id="KAJ8868145.1"/>
    </source>
</evidence>
<evidence type="ECO:0000256" key="4">
    <source>
        <dbReference type="SAM" id="MobiDB-lite"/>
    </source>
</evidence>
<evidence type="ECO:0000259" key="5">
    <source>
        <dbReference type="Pfam" id="PF12053"/>
    </source>
</evidence>
<reference evidence="6 7" key="1">
    <citation type="submission" date="2023-02" db="EMBL/GenBank/DDBJ databases">
        <title>LHISI_Scaffold_Assembly.</title>
        <authorList>
            <person name="Stuart O.P."/>
            <person name="Cleave R."/>
            <person name="Magrath M.J.L."/>
            <person name="Mikheyev A.S."/>
        </authorList>
    </citation>
    <scope>NUCLEOTIDE SEQUENCE [LARGE SCALE GENOMIC DNA]</scope>
    <source>
        <strain evidence="6">Daus_M_001</strain>
        <tissue evidence="6">Leg muscle</tissue>
    </source>
</reference>
<dbReference type="PANTHER" id="PTHR16484:SF17">
    <property type="entry name" value="BAZOOKA, ISOFORM B"/>
    <property type="match status" value="1"/>
</dbReference>
<evidence type="ECO:0000256" key="3">
    <source>
        <dbReference type="ARBA" id="ARBA00023306"/>
    </source>
</evidence>
<comment type="caution">
    <text evidence="6">The sequence shown here is derived from an EMBL/GenBank/DDBJ whole genome shotgun (WGS) entry which is preliminary data.</text>
</comment>
<dbReference type="InterPro" id="IPR052213">
    <property type="entry name" value="PAR3"/>
</dbReference>
<feature type="region of interest" description="Disordered" evidence="4">
    <location>
        <begin position="250"/>
        <end position="269"/>
    </location>
</feature>
<evidence type="ECO:0000256" key="2">
    <source>
        <dbReference type="ARBA" id="ARBA00022737"/>
    </source>
</evidence>
<dbReference type="Proteomes" id="UP001159363">
    <property type="component" value="Chromosome 14"/>
</dbReference>
<keyword evidence="1" id="KW-0132">Cell division</keyword>
<organism evidence="6 7">
    <name type="scientific">Dryococelus australis</name>
    <dbReference type="NCBI Taxonomy" id="614101"/>
    <lineage>
        <taxon>Eukaryota</taxon>
        <taxon>Metazoa</taxon>
        <taxon>Ecdysozoa</taxon>
        <taxon>Arthropoda</taxon>
        <taxon>Hexapoda</taxon>
        <taxon>Insecta</taxon>
        <taxon>Pterygota</taxon>
        <taxon>Neoptera</taxon>
        <taxon>Polyneoptera</taxon>
        <taxon>Phasmatodea</taxon>
        <taxon>Verophasmatodea</taxon>
        <taxon>Anareolatae</taxon>
        <taxon>Phasmatidae</taxon>
        <taxon>Eurycanthinae</taxon>
        <taxon>Dryococelus</taxon>
    </lineage>
</organism>
<dbReference type="Pfam" id="PF12053">
    <property type="entry name" value="Par3_HAL_N_term"/>
    <property type="match status" value="1"/>
</dbReference>
<protein>
    <recommendedName>
        <fullName evidence="5">Par3/HAL N-terminal domain-containing protein</fullName>
    </recommendedName>
</protein>
<dbReference type="InterPro" id="IPR021922">
    <property type="entry name" value="Par3/HAL_N"/>
</dbReference>
<keyword evidence="7" id="KW-1185">Reference proteome</keyword>
<proteinExistence type="predicted"/>
<evidence type="ECO:0000256" key="1">
    <source>
        <dbReference type="ARBA" id="ARBA00022618"/>
    </source>
</evidence>
<keyword evidence="2" id="KW-0677">Repeat</keyword>
<sequence length="307" mass="34858">MLISCDLVLPEFTLTCPVCSKQCVALVAYMSSDLSSMAMERYKCRELRDMHFVYGAVANNSQRVQRMYNEQYPEQDVLITKRSLQSTIDWKTPAQPSEIFCSEYLGQYCGQLLNWTLRFATSPHLANVHLPTLLEDVPLRIRETIWYQHDGVPAHFVDPVHAVITNTYVYWWIGWGGPARSPDLTPFYFFLLEYMKAVMYWTSFDSDMELAVDSWVIVHNLQSHDGGILDPDDRLNAVVDDREQIVASYEDGEGMHHGGGDGASGSSVGTSSPDLFQLAGDDQVFLSPAFLHLPLVIRPREKRHKNA</sequence>
<dbReference type="PANTHER" id="PTHR16484">
    <property type="entry name" value="PARTITIONING DEFECTIVE 3 RELATED"/>
    <property type="match status" value="1"/>
</dbReference>
<dbReference type="Gene3D" id="3.10.20.90">
    <property type="entry name" value="Phosphatidylinositol 3-kinase Catalytic Subunit, Chain A, domain 1"/>
    <property type="match status" value="1"/>
</dbReference>
<name>A0ABQ9G6R1_9NEOP</name>
<evidence type="ECO:0000313" key="7">
    <source>
        <dbReference type="Proteomes" id="UP001159363"/>
    </source>
</evidence>
<gene>
    <name evidence="6" type="ORF">PR048_031954</name>
</gene>
<accession>A0ABQ9G6R1</accession>
<feature type="domain" description="Par3/HAL N-terminal" evidence="5">
    <location>
        <begin position="209"/>
        <end position="252"/>
    </location>
</feature>
<dbReference type="EMBL" id="JARBHB010000015">
    <property type="protein sequence ID" value="KAJ8868145.1"/>
    <property type="molecule type" value="Genomic_DNA"/>
</dbReference>
<keyword evidence="3" id="KW-0131">Cell cycle</keyword>